<dbReference type="Proteomes" id="UP000464389">
    <property type="component" value="Chromosome"/>
</dbReference>
<protein>
    <recommendedName>
        <fullName evidence="3">Head decoration protein</fullName>
    </recommendedName>
</protein>
<gene>
    <name evidence="1" type="ORF">GW952_09265</name>
</gene>
<accession>A0A6P1UUZ4</accession>
<evidence type="ECO:0008006" key="3">
    <source>
        <dbReference type="Google" id="ProtNLM"/>
    </source>
</evidence>
<organism evidence="1 2">
    <name type="scientific">Klebsiella michiganensis</name>
    <dbReference type="NCBI Taxonomy" id="1134687"/>
    <lineage>
        <taxon>Bacteria</taxon>
        <taxon>Pseudomonadati</taxon>
        <taxon>Pseudomonadota</taxon>
        <taxon>Gammaproteobacteria</taxon>
        <taxon>Enterobacterales</taxon>
        <taxon>Enterobacteriaceae</taxon>
        <taxon>Klebsiella/Raoultella group</taxon>
        <taxon>Klebsiella</taxon>
    </lineage>
</organism>
<reference evidence="1 2" key="1">
    <citation type="submission" date="2020-01" db="EMBL/GenBank/DDBJ databases">
        <title>Bactrocera dorsalis gut bacteria genome.</title>
        <authorList>
            <person name="Zhang H."/>
            <person name="Cai Z."/>
        </authorList>
    </citation>
    <scope>NUCLEOTIDE SEQUENCE [LARGE SCALE GENOMIC DNA]</scope>
    <source>
        <strain evidence="1 2">BD177</strain>
    </source>
</reference>
<name>A0A6P1UUZ4_9ENTR</name>
<evidence type="ECO:0000313" key="1">
    <source>
        <dbReference type="EMBL" id="QHS45770.1"/>
    </source>
</evidence>
<dbReference type="AlphaFoldDB" id="A0A6P1UUZ4"/>
<evidence type="ECO:0000313" key="2">
    <source>
        <dbReference type="Proteomes" id="UP000464389"/>
    </source>
</evidence>
<sequence>MEIQNMEYESKTPQDVLVFTDSPIFHKRTVILDLAADVTCGDVINPTTGAAYVAADADNCAVALQNQIAGEARSLVISDTQCVFNPAGLVVAAAAKDAAYAALVKQGNRIADANTAI</sequence>
<dbReference type="EMBL" id="CP048108">
    <property type="protein sequence ID" value="QHS45770.1"/>
    <property type="molecule type" value="Genomic_DNA"/>
</dbReference>
<proteinExistence type="predicted"/>